<accession>A0ABQ8W5Y1</accession>
<evidence type="ECO:0000313" key="1">
    <source>
        <dbReference type="EMBL" id="KAJ5255116.1"/>
    </source>
</evidence>
<dbReference type="Proteomes" id="UP001220256">
    <property type="component" value="Unassembled WGS sequence"/>
</dbReference>
<evidence type="ECO:0000313" key="2">
    <source>
        <dbReference type="Proteomes" id="UP001220256"/>
    </source>
</evidence>
<name>A0ABQ8W5Y1_PENCH</name>
<reference evidence="1 2" key="1">
    <citation type="journal article" date="2023" name="IMA Fungus">
        <title>Comparative genomic study of the Penicillium genus elucidates a diverse pangenome and 15 lateral gene transfer events.</title>
        <authorList>
            <person name="Petersen C."/>
            <person name="Sorensen T."/>
            <person name="Nielsen M.R."/>
            <person name="Sondergaard T.E."/>
            <person name="Sorensen J.L."/>
            <person name="Fitzpatrick D.A."/>
            <person name="Frisvad J.C."/>
            <person name="Nielsen K.L."/>
        </authorList>
    </citation>
    <scope>NUCLEOTIDE SEQUENCE [LARGE SCALE GENOMIC DNA]</scope>
    <source>
        <strain evidence="1 2">IBT 3361</strain>
    </source>
</reference>
<organism evidence="1 2">
    <name type="scientific">Penicillium chrysogenum</name>
    <name type="common">Penicillium notatum</name>
    <dbReference type="NCBI Taxonomy" id="5076"/>
    <lineage>
        <taxon>Eukaryota</taxon>
        <taxon>Fungi</taxon>
        <taxon>Dikarya</taxon>
        <taxon>Ascomycota</taxon>
        <taxon>Pezizomycotina</taxon>
        <taxon>Eurotiomycetes</taxon>
        <taxon>Eurotiomycetidae</taxon>
        <taxon>Eurotiales</taxon>
        <taxon>Aspergillaceae</taxon>
        <taxon>Penicillium</taxon>
        <taxon>Penicillium chrysogenum species complex</taxon>
    </lineage>
</organism>
<sequence length="107" mass="11707">MDSAMSIGLSGCELESTRAEPAMRTVKDFNDHIFQIGGMSSTYSVTEDQPYSTKNRTPASDTLVLVVVPVSPLLQASYAKLCNVDEGIYDNLCYGNVPLPSGDWRIR</sequence>
<dbReference type="EMBL" id="JAPVEB010000010">
    <property type="protein sequence ID" value="KAJ5255116.1"/>
    <property type="molecule type" value="Genomic_DNA"/>
</dbReference>
<comment type="caution">
    <text evidence="1">The sequence shown here is derived from an EMBL/GenBank/DDBJ whole genome shotgun (WGS) entry which is preliminary data.</text>
</comment>
<protein>
    <submittedName>
        <fullName evidence="1">Uncharacterized protein</fullName>
    </submittedName>
</protein>
<proteinExistence type="predicted"/>
<keyword evidence="2" id="KW-1185">Reference proteome</keyword>
<gene>
    <name evidence="1" type="ORF">N7505_010267</name>
</gene>